<accession>A0A098VSV4</accession>
<protein>
    <submittedName>
        <fullName evidence="3">Uncharacterized protein</fullName>
    </submittedName>
</protein>
<evidence type="ECO:0000256" key="2">
    <source>
        <dbReference type="SAM" id="SignalP"/>
    </source>
</evidence>
<sequence>MFMGLWTSFLFSIFSLLVYPSWVSSRYLHRECDSKDDLGYFSIRDCFYIENKAASVILTSGHFSEDHNLGAIIAVERSTNKKIFNASSLIWYLSPKTGQLFNLWEDMFRMEPFSQGPHPRYICLRPRTLEHEERSSWVIEEDPIATESDSKLLVRHEASGRILTFNGVNRSVSLEPHREFIGKGGLSAVAHTCEPFRLKHASSFYQKPMEDSLTTYRSSITDQRWSFVPFAESLFMIITQRKNNSYLAISDSHTTINGTRRVTTAALDIDDPRQIWFTEFTSQMGDSEVIRNLATGQILDAAINDNEENSDPFFDLPSRNDFLGNDDEEEEEEEEAESYKKDSIYLVTCPFFRSCKNYSEYPFWNFDFFLKRFSIHLPDLVKRQSEQRNPSVTFSSGRLVQKKSKEKRMADALSFMDPNSKETCISLRLHKDISNFAISLKQEEGNALMLEHVIDKYLPDGTIDKAKIPSRQYWVRLPLNEADDPMALAALTSGKMN</sequence>
<evidence type="ECO:0000256" key="1">
    <source>
        <dbReference type="SAM" id="MobiDB-lite"/>
    </source>
</evidence>
<organism evidence="3 4">
    <name type="scientific">Mitosporidium daphniae</name>
    <dbReference type="NCBI Taxonomy" id="1485682"/>
    <lineage>
        <taxon>Eukaryota</taxon>
        <taxon>Fungi</taxon>
        <taxon>Fungi incertae sedis</taxon>
        <taxon>Microsporidia</taxon>
        <taxon>Mitosporidium</taxon>
    </lineage>
</organism>
<feature type="compositionally biased region" description="Acidic residues" evidence="1">
    <location>
        <begin position="324"/>
        <end position="336"/>
    </location>
</feature>
<feature type="chain" id="PRO_5001942010" evidence="2">
    <location>
        <begin position="26"/>
        <end position="497"/>
    </location>
</feature>
<dbReference type="GeneID" id="25260328"/>
<feature type="signal peptide" evidence="2">
    <location>
        <begin position="1"/>
        <end position="25"/>
    </location>
</feature>
<reference evidence="3 4" key="1">
    <citation type="submission" date="2014-04" db="EMBL/GenBank/DDBJ databases">
        <title>A new species of microsporidia sheds light on the evolution of extreme parasitism.</title>
        <authorList>
            <person name="Haag K.L."/>
            <person name="James T.Y."/>
            <person name="Larsson R."/>
            <person name="Schaer T.M."/>
            <person name="Refardt D."/>
            <person name="Pombert J.-F."/>
            <person name="Ebert D."/>
        </authorList>
    </citation>
    <scope>NUCLEOTIDE SEQUENCE [LARGE SCALE GENOMIC DNA]</scope>
    <source>
        <strain evidence="3 4">UGP3</strain>
        <tissue evidence="3">Spores</tissue>
    </source>
</reference>
<evidence type="ECO:0000313" key="4">
    <source>
        <dbReference type="Proteomes" id="UP000029725"/>
    </source>
</evidence>
<keyword evidence="2" id="KW-0732">Signal</keyword>
<comment type="caution">
    <text evidence="3">The sequence shown here is derived from an EMBL/GenBank/DDBJ whole genome shotgun (WGS) entry which is preliminary data.</text>
</comment>
<dbReference type="HOGENOM" id="CLU_548707_0_0_1"/>
<dbReference type="AlphaFoldDB" id="A0A098VSV4"/>
<dbReference type="RefSeq" id="XP_013237238.1">
    <property type="nucleotide sequence ID" value="XM_013381784.1"/>
</dbReference>
<dbReference type="CDD" id="cd00161">
    <property type="entry name" value="beta-trefoil_Ricin-like"/>
    <property type="match status" value="1"/>
</dbReference>
<keyword evidence="4" id="KW-1185">Reference proteome</keyword>
<evidence type="ECO:0000313" key="3">
    <source>
        <dbReference type="EMBL" id="KGG50791.1"/>
    </source>
</evidence>
<gene>
    <name evidence="3" type="ORF">DI09_55p80</name>
</gene>
<dbReference type="EMBL" id="JMKJ01000510">
    <property type="protein sequence ID" value="KGG50791.1"/>
    <property type="molecule type" value="Genomic_DNA"/>
</dbReference>
<name>A0A098VSV4_9MICR</name>
<feature type="region of interest" description="Disordered" evidence="1">
    <location>
        <begin position="308"/>
        <end position="337"/>
    </location>
</feature>
<dbReference type="VEuPathDB" id="MicrosporidiaDB:DI09_55p80"/>
<dbReference type="Proteomes" id="UP000029725">
    <property type="component" value="Unassembled WGS sequence"/>
</dbReference>
<proteinExistence type="predicted"/>
<dbReference type="Gene3D" id="2.80.10.50">
    <property type="match status" value="1"/>
</dbReference>